<reference evidence="2 3" key="1">
    <citation type="submission" date="2021-08" db="EMBL/GenBank/DDBJ databases">
        <title>Lysobacter sp. strain CJ11 Genome sequencing and assembly.</title>
        <authorList>
            <person name="Kim I."/>
        </authorList>
    </citation>
    <scope>NUCLEOTIDE SEQUENCE [LARGE SCALE GENOMIC DNA]</scope>
    <source>
        <strain evidence="2 3">CJ11</strain>
    </source>
</reference>
<dbReference type="Gene3D" id="2.40.70.10">
    <property type="entry name" value="Acid Proteases"/>
    <property type="match status" value="1"/>
</dbReference>
<dbReference type="Pfam" id="PF05618">
    <property type="entry name" value="Zn_protease"/>
    <property type="match status" value="1"/>
</dbReference>
<dbReference type="RefSeq" id="WP_220380229.1">
    <property type="nucleotide sequence ID" value="NZ_CP080544.1"/>
</dbReference>
<gene>
    <name evidence="2" type="ORF">H8L67_02570</name>
</gene>
<evidence type="ECO:0000313" key="3">
    <source>
        <dbReference type="Proteomes" id="UP000824755"/>
    </source>
</evidence>
<protein>
    <submittedName>
        <fullName evidence="2">RimK/LysX family protein</fullName>
    </submittedName>
</protein>
<feature type="domain" description="Retropepsin-like aspartic endopeptidase" evidence="1">
    <location>
        <begin position="7"/>
        <end position="140"/>
    </location>
</feature>
<keyword evidence="3" id="KW-1185">Reference proteome</keyword>
<dbReference type="PANTHER" id="PTHR38037:SF1">
    <property type="entry name" value="ATP-DEPENDENT ZINC PROTEASE DOMAIN-CONTAINING PROTEIN-RELATED"/>
    <property type="match status" value="1"/>
</dbReference>
<dbReference type="InterPro" id="IPR008503">
    <property type="entry name" value="Asp_endopeptidase"/>
</dbReference>
<evidence type="ECO:0000259" key="1">
    <source>
        <dbReference type="Pfam" id="PF05618"/>
    </source>
</evidence>
<dbReference type="SUPFAM" id="SSF50630">
    <property type="entry name" value="Acid proteases"/>
    <property type="match status" value="1"/>
</dbReference>
<sequence length="151" mass="16848">MQELVCLGWREYLSLPDLGILRIRAKVDTGARTSSLHVDSYDCFERDGVAWVRFAITPSKKKPAVTVECPVADERSVTDSGGHTGRRVFIRSTLRLAGVDMDIELNLTSRQGMRFPMLLGRTAMQGRFTVDPSKSYLHKRGRTALHAQGSP</sequence>
<dbReference type="Proteomes" id="UP000824755">
    <property type="component" value="Chromosome"/>
</dbReference>
<name>A0ABX8WRE9_9GAMM</name>
<dbReference type="PANTHER" id="PTHR38037">
    <property type="entry name" value="ZN_PROTEASE DOMAIN-CONTAINING PROTEIN"/>
    <property type="match status" value="1"/>
</dbReference>
<dbReference type="EMBL" id="CP080544">
    <property type="protein sequence ID" value="QYR53413.1"/>
    <property type="molecule type" value="Genomic_DNA"/>
</dbReference>
<proteinExistence type="predicted"/>
<dbReference type="InterPro" id="IPR021109">
    <property type="entry name" value="Peptidase_aspartic_dom_sf"/>
</dbReference>
<evidence type="ECO:0000313" key="2">
    <source>
        <dbReference type="EMBL" id="QYR53413.1"/>
    </source>
</evidence>
<organism evidence="2 3">
    <name type="scientific">Lysobacter soyae</name>
    <dbReference type="NCBI Taxonomy" id="2764185"/>
    <lineage>
        <taxon>Bacteria</taxon>
        <taxon>Pseudomonadati</taxon>
        <taxon>Pseudomonadota</taxon>
        <taxon>Gammaproteobacteria</taxon>
        <taxon>Lysobacterales</taxon>
        <taxon>Lysobacteraceae</taxon>
        <taxon>Lysobacter</taxon>
    </lineage>
</organism>
<accession>A0ABX8WRE9</accession>